<evidence type="ECO:0000256" key="2">
    <source>
        <dbReference type="ARBA" id="ARBA00008954"/>
    </source>
</evidence>
<dbReference type="InterPro" id="IPR015422">
    <property type="entry name" value="PyrdxlP-dep_Trfase_small"/>
</dbReference>
<comment type="cofactor">
    <cofactor evidence="1">
        <name>pyridoxal 5'-phosphate</name>
        <dbReference type="ChEBI" id="CHEBI:597326"/>
    </cofactor>
</comment>
<name>A0A2T0X2W6_9RHOB</name>
<dbReference type="InterPro" id="IPR015424">
    <property type="entry name" value="PyrdxlP-dep_Trfase"/>
</dbReference>
<dbReference type="AlphaFoldDB" id="A0A2T0X2W6"/>
<dbReference type="Gene3D" id="3.90.1150.10">
    <property type="entry name" value="Aspartate Aminotransferase, domain 1"/>
    <property type="match status" value="1"/>
</dbReference>
<dbReference type="SUPFAM" id="SSF53383">
    <property type="entry name" value="PLP-dependent transferases"/>
    <property type="match status" value="1"/>
</dbReference>
<keyword evidence="3 4" id="KW-0663">Pyridoxal phosphate</keyword>
<dbReference type="EMBL" id="PVTT01000002">
    <property type="protein sequence ID" value="PRY93296.1"/>
    <property type="molecule type" value="Genomic_DNA"/>
</dbReference>
<keyword evidence="5" id="KW-0808">Transferase</keyword>
<dbReference type="PIRSF" id="PIRSF000521">
    <property type="entry name" value="Transaminase_4ab_Lys_Orn"/>
    <property type="match status" value="1"/>
</dbReference>
<organism evidence="5 6">
    <name type="scientific">Hasllibacter halocynthiae</name>
    <dbReference type="NCBI Taxonomy" id="595589"/>
    <lineage>
        <taxon>Bacteria</taxon>
        <taxon>Pseudomonadati</taxon>
        <taxon>Pseudomonadota</taxon>
        <taxon>Alphaproteobacteria</taxon>
        <taxon>Rhodobacterales</taxon>
        <taxon>Roseobacteraceae</taxon>
        <taxon>Hasllibacter</taxon>
    </lineage>
</organism>
<dbReference type="OrthoDB" id="9801834at2"/>
<dbReference type="PANTHER" id="PTHR45688:SF13">
    <property type="entry name" value="ALANINE--GLYOXYLATE AMINOTRANSFERASE 2-LIKE"/>
    <property type="match status" value="1"/>
</dbReference>
<dbReference type="Pfam" id="PF00202">
    <property type="entry name" value="Aminotran_3"/>
    <property type="match status" value="1"/>
</dbReference>
<protein>
    <submittedName>
        <fullName evidence="5">4-aminobutyrate aminotransferase-like enzyme</fullName>
    </submittedName>
</protein>
<evidence type="ECO:0000256" key="3">
    <source>
        <dbReference type="ARBA" id="ARBA00022898"/>
    </source>
</evidence>
<evidence type="ECO:0000256" key="1">
    <source>
        <dbReference type="ARBA" id="ARBA00001933"/>
    </source>
</evidence>
<keyword evidence="5" id="KW-0032">Aminotransferase</keyword>
<dbReference type="PANTHER" id="PTHR45688">
    <property type="match status" value="1"/>
</dbReference>
<dbReference type="GO" id="GO:0008483">
    <property type="term" value="F:transaminase activity"/>
    <property type="evidence" value="ECO:0007669"/>
    <property type="project" value="UniProtKB-KW"/>
</dbReference>
<evidence type="ECO:0000313" key="5">
    <source>
        <dbReference type="EMBL" id="PRY93296.1"/>
    </source>
</evidence>
<sequence>MNARLRHLSRRTALMGERAPTFYDDPLIAVRAEGVWIYDEAGRKHLDAYNNVPHVGHSHPAVTEAVHQQLRRLNVHSRYVSPVVLDYLERLLALFDDPIEQAALTASGSEANDLALRMAMVATGRTGIIALDAAYHGNTALTAAVSPRRTPVGGYPANVRLVPSPDNLNPLGGKPEAQPEAFAEGVRTAIRDLEAAGHGCAAMILCPIFANEGLQSQPPGFLDAAAKALQDADALLICDEVQAGFGRTGTHMWGHRAIGVAPDIVTLGKPMGNGWPIAGVVTSREVMEAFQREHRHFSTFAATPPAAAAGTAVLDVMEREDLMGNARRTGHHLRARLAALPHESIAQVRAAGLFVGVDLVRDGMNAGTIAREVVEGCRRRGVLIGRGGRDDHILKIRPPMPFNSGNADFVAAALDEALTEAGA</sequence>
<accession>A0A2T0X2W6</accession>
<dbReference type="Gene3D" id="3.40.640.10">
    <property type="entry name" value="Type I PLP-dependent aspartate aminotransferase-like (Major domain)"/>
    <property type="match status" value="1"/>
</dbReference>
<comment type="caution">
    <text evidence="5">The sequence shown here is derived from an EMBL/GenBank/DDBJ whole genome shotgun (WGS) entry which is preliminary data.</text>
</comment>
<dbReference type="CDD" id="cd00610">
    <property type="entry name" value="OAT_like"/>
    <property type="match status" value="1"/>
</dbReference>
<reference evidence="5 6" key="1">
    <citation type="submission" date="2018-03" db="EMBL/GenBank/DDBJ databases">
        <title>Genomic Encyclopedia of Archaeal and Bacterial Type Strains, Phase II (KMG-II): from individual species to whole genera.</title>
        <authorList>
            <person name="Goeker M."/>
        </authorList>
    </citation>
    <scope>NUCLEOTIDE SEQUENCE [LARGE SCALE GENOMIC DNA]</scope>
    <source>
        <strain evidence="5 6">DSM 29318</strain>
    </source>
</reference>
<dbReference type="PROSITE" id="PS00600">
    <property type="entry name" value="AA_TRANSFER_CLASS_3"/>
    <property type="match status" value="1"/>
</dbReference>
<evidence type="ECO:0000256" key="4">
    <source>
        <dbReference type="RuleBase" id="RU003560"/>
    </source>
</evidence>
<evidence type="ECO:0000313" key="6">
    <source>
        <dbReference type="Proteomes" id="UP000238801"/>
    </source>
</evidence>
<dbReference type="GO" id="GO:0030170">
    <property type="term" value="F:pyridoxal phosphate binding"/>
    <property type="evidence" value="ECO:0007669"/>
    <property type="project" value="InterPro"/>
</dbReference>
<comment type="similarity">
    <text evidence="2 4">Belongs to the class-III pyridoxal-phosphate-dependent aminotransferase family.</text>
</comment>
<proteinExistence type="inferred from homology"/>
<dbReference type="InterPro" id="IPR005814">
    <property type="entry name" value="Aminotrans_3"/>
</dbReference>
<dbReference type="Proteomes" id="UP000238801">
    <property type="component" value="Unassembled WGS sequence"/>
</dbReference>
<gene>
    <name evidence="5" type="ORF">BCF33_2163</name>
</gene>
<dbReference type="RefSeq" id="WP_106160900.1">
    <property type="nucleotide sequence ID" value="NZ_PVTT01000002.1"/>
</dbReference>
<dbReference type="InterPro" id="IPR049704">
    <property type="entry name" value="Aminotrans_3_PPA_site"/>
</dbReference>
<keyword evidence="6" id="KW-1185">Reference proteome</keyword>
<dbReference type="InterPro" id="IPR015421">
    <property type="entry name" value="PyrdxlP-dep_Trfase_major"/>
</dbReference>